<name>A0ACC0U1Z5_9AGAM</name>
<proteinExistence type="predicted"/>
<dbReference type="Proteomes" id="UP001207468">
    <property type="component" value="Unassembled WGS sequence"/>
</dbReference>
<organism evidence="1 2">
    <name type="scientific">Russula earlei</name>
    <dbReference type="NCBI Taxonomy" id="71964"/>
    <lineage>
        <taxon>Eukaryota</taxon>
        <taxon>Fungi</taxon>
        <taxon>Dikarya</taxon>
        <taxon>Basidiomycota</taxon>
        <taxon>Agaricomycotina</taxon>
        <taxon>Agaricomycetes</taxon>
        <taxon>Russulales</taxon>
        <taxon>Russulaceae</taxon>
        <taxon>Russula</taxon>
    </lineage>
</organism>
<protein>
    <submittedName>
        <fullName evidence="1">Uncharacterized protein</fullName>
    </submittedName>
</protein>
<dbReference type="EMBL" id="JAGFNK010000208">
    <property type="protein sequence ID" value="KAI9458538.1"/>
    <property type="molecule type" value="Genomic_DNA"/>
</dbReference>
<reference evidence="1" key="1">
    <citation type="submission" date="2021-03" db="EMBL/GenBank/DDBJ databases">
        <title>Evolutionary priming and transition to the ectomycorrhizal habit in an iconic lineage of mushroom-forming fungi: is preadaptation a requirement?</title>
        <authorList>
            <consortium name="DOE Joint Genome Institute"/>
            <person name="Looney B.P."/>
            <person name="Miyauchi S."/>
            <person name="Morin E."/>
            <person name="Drula E."/>
            <person name="Courty P.E."/>
            <person name="Chicoki N."/>
            <person name="Fauchery L."/>
            <person name="Kohler A."/>
            <person name="Kuo A."/>
            <person name="LaButti K."/>
            <person name="Pangilinan J."/>
            <person name="Lipzen A."/>
            <person name="Riley R."/>
            <person name="Andreopoulos W."/>
            <person name="He G."/>
            <person name="Johnson J."/>
            <person name="Barry K.W."/>
            <person name="Grigoriev I.V."/>
            <person name="Nagy L."/>
            <person name="Hibbett D."/>
            <person name="Henrissat B."/>
            <person name="Matheny P.B."/>
            <person name="Labbe J."/>
            <person name="Martin A.F."/>
        </authorList>
    </citation>
    <scope>NUCLEOTIDE SEQUENCE</scope>
    <source>
        <strain evidence="1">BPL698</strain>
    </source>
</reference>
<evidence type="ECO:0000313" key="1">
    <source>
        <dbReference type="EMBL" id="KAI9458538.1"/>
    </source>
</evidence>
<accession>A0ACC0U1Z5</accession>
<keyword evidence="2" id="KW-1185">Reference proteome</keyword>
<evidence type="ECO:0000313" key="2">
    <source>
        <dbReference type="Proteomes" id="UP001207468"/>
    </source>
</evidence>
<comment type="caution">
    <text evidence="1">The sequence shown here is derived from an EMBL/GenBank/DDBJ whole genome shotgun (WGS) entry which is preliminary data.</text>
</comment>
<gene>
    <name evidence="1" type="ORF">F5148DRAFT_318289</name>
</gene>
<sequence length="219" mass="23906">MARFVACLVVAGTKHHHKVSCHNGGPIVPVSYPKRHASHCLFPSTTEHGRQSGSLELLWGILESISRPRHQMLMMMVADDDDDDSGGRSDSEGTANCQPSTGSGCDDVRLWKGKKGGSERTVKINIMRATSALARARKSSVPRSKRQEHCVSTRRGMIDVDLKRKYEFLHTANLTPPRDHAGTFPGQPASIASRNSTDGHAIKCAYMPCAWVASSPCRS</sequence>